<name>A0A9P8L5N2_9PEZI</name>
<reference evidence="1" key="1">
    <citation type="submission" date="2021-03" db="EMBL/GenBank/DDBJ databases">
        <title>Comparative genomics and phylogenomic investigation of the class Geoglossomycetes provide insights into ecological specialization and systematics.</title>
        <authorList>
            <person name="Melie T."/>
            <person name="Pirro S."/>
            <person name="Miller A.N."/>
            <person name="Quandt A."/>
        </authorList>
    </citation>
    <scope>NUCLEOTIDE SEQUENCE</scope>
    <source>
        <strain evidence="1">CAQ_001_2017</strain>
    </source>
</reference>
<dbReference type="Proteomes" id="UP000750711">
    <property type="component" value="Unassembled WGS sequence"/>
</dbReference>
<organism evidence="1 2">
    <name type="scientific">Trichoglossum hirsutum</name>
    <dbReference type="NCBI Taxonomy" id="265104"/>
    <lineage>
        <taxon>Eukaryota</taxon>
        <taxon>Fungi</taxon>
        <taxon>Dikarya</taxon>
        <taxon>Ascomycota</taxon>
        <taxon>Pezizomycotina</taxon>
        <taxon>Geoglossomycetes</taxon>
        <taxon>Geoglossales</taxon>
        <taxon>Geoglossaceae</taxon>
        <taxon>Trichoglossum</taxon>
    </lineage>
</organism>
<evidence type="ECO:0000313" key="1">
    <source>
        <dbReference type="EMBL" id="KAH0555705.1"/>
    </source>
</evidence>
<proteinExistence type="predicted"/>
<accession>A0A9P8L5N2</accession>
<comment type="caution">
    <text evidence="1">The sequence shown here is derived from an EMBL/GenBank/DDBJ whole genome shotgun (WGS) entry which is preliminary data.</text>
</comment>
<evidence type="ECO:0000313" key="2">
    <source>
        <dbReference type="Proteomes" id="UP000750711"/>
    </source>
</evidence>
<sequence length="186" mass="20555">MVDSAGYMAISATTSAFDIGLKEMCGCTGLFVVNPNGIYFAHYFEDPSFTPRANFAPNVLNFLSTPGGMNGFPSLQDHIGVLNDPNTRTFIITPQKYRGEGSGPSGQKKPQYLNQLNDLKNTIQGLLPLAQNPVEYLYRAPNKRTPHGQSLMTTTSRGRALFEYDPTNVAPTPIMRLYFETIQQLP</sequence>
<protein>
    <submittedName>
        <fullName evidence="1">Uncharacterized protein</fullName>
    </submittedName>
</protein>
<dbReference type="AlphaFoldDB" id="A0A9P8L5N2"/>
<dbReference type="EMBL" id="JAGHQM010001405">
    <property type="protein sequence ID" value="KAH0555705.1"/>
    <property type="molecule type" value="Genomic_DNA"/>
</dbReference>
<keyword evidence="2" id="KW-1185">Reference proteome</keyword>
<gene>
    <name evidence="1" type="ORF">GP486_006350</name>
</gene>